<evidence type="ECO:0000256" key="1">
    <source>
        <dbReference type="SAM" id="MobiDB-lite"/>
    </source>
</evidence>
<reference evidence="4" key="1">
    <citation type="journal article" date="2014" name="Int. J. Syst. Evol. Microbiol.">
        <title>Complete genome sequence of Corynebacterium casei LMG S-19264T (=DSM 44701T), isolated from a smear-ripened cheese.</title>
        <authorList>
            <consortium name="US DOE Joint Genome Institute (JGI-PGF)"/>
            <person name="Walter F."/>
            <person name="Albersmeier A."/>
            <person name="Kalinowski J."/>
            <person name="Ruckert C."/>
        </authorList>
    </citation>
    <scope>NUCLEOTIDE SEQUENCE</scope>
    <source>
        <strain evidence="4">JCM 4790</strain>
    </source>
</reference>
<accession>A0A918U5H7</accession>
<feature type="transmembrane region" description="Helical" evidence="2">
    <location>
        <begin position="147"/>
        <end position="167"/>
    </location>
</feature>
<dbReference type="InterPro" id="IPR046675">
    <property type="entry name" value="DUF6545"/>
</dbReference>
<dbReference type="InterPro" id="IPR050039">
    <property type="entry name" value="MAB_1171c-like"/>
</dbReference>
<evidence type="ECO:0000256" key="2">
    <source>
        <dbReference type="SAM" id="Phobius"/>
    </source>
</evidence>
<keyword evidence="5" id="KW-1185">Reference proteome</keyword>
<keyword evidence="2" id="KW-1133">Transmembrane helix</keyword>
<dbReference type="Proteomes" id="UP000619244">
    <property type="component" value="Unassembled WGS sequence"/>
</dbReference>
<evidence type="ECO:0000313" key="4">
    <source>
        <dbReference type="EMBL" id="GGX95738.1"/>
    </source>
</evidence>
<evidence type="ECO:0000313" key="5">
    <source>
        <dbReference type="Proteomes" id="UP000619244"/>
    </source>
</evidence>
<feature type="transmembrane region" description="Helical" evidence="2">
    <location>
        <begin position="115"/>
        <end position="135"/>
    </location>
</feature>
<keyword evidence="2" id="KW-0472">Membrane</keyword>
<dbReference type="NCBIfam" id="NF042915">
    <property type="entry name" value="MAB_1171c_fam"/>
    <property type="match status" value="1"/>
</dbReference>
<feature type="transmembrane region" description="Helical" evidence="2">
    <location>
        <begin position="187"/>
        <end position="207"/>
    </location>
</feature>
<feature type="transmembrane region" description="Helical" evidence="2">
    <location>
        <begin position="82"/>
        <end position="103"/>
    </location>
</feature>
<keyword evidence="2" id="KW-0812">Transmembrane</keyword>
<dbReference type="AlphaFoldDB" id="A0A918U5H7"/>
<feature type="compositionally biased region" description="Acidic residues" evidence="1">
    <location>
        <begin position="36"/>
        <end position="45"/>
    </location>
</feature>
<sequence length="448" mass="46847">MRLTTRPVRTAAPGPRSADRAARRPRRPRRRTGSDGNDEAGGTDDMDGSLSYLPAAAMAGALALRLPALLRDWRDPLVRPVCALIALSGAAFLCSAPTAAAAVDRLTGTANASAVLASCLLNACGAACLVLLAHWRGGTPRALRRTTRRLVLGHGAVITGIVVLFLLGDAPAEGPRDLDTYYATAPYLREMIVLHLVALAVAVVAMIHLCRRWARRVRGWLRAGLTVVVVGHVCVLASLAARSAAVAARWYGGDLDALSSCAAPVLASVGAQVSAVGFALPLAGPRLADGWAARSAYHRLGPLWRELRPVSAHRDRAVRMSWWTPAGLRVVHREAQIHDGMLALYPYFDAGVRAAARAAALAAGSGADRARAEADAAMVVAALRARTADPEGRVAGSAEAADAPPGLADGPRDLVRISLALRRSPVVAAVRGRSAARPGSGVPERAPR</sequence>
<feature type="transmembrane region" description="Helical" evidence="2">
    <location>
        <begin position="219"/>
        <end position="241"/>
    </location>
</feature>
<proteinExistence type="predicted"/>
<name>A0A918U5H7_9ACTN</name>
<dbReference type="EMBL" id="BMVU01000035">
    <property type="protein sequence ID" value="GGX95738.1"/>
    <property type="molecule type" value="Genomic_DNA"/>
</dbReference>
<feature type="region of interest" description="Disordered" evidence="1">
    <location>
        <begin position="1"/>
        <end position="45"/>
    </location>
</feature>
<gene>
    <name evidence="4" type="ORF">GCM10010358_56820</name>
</gene>
<evidence type="ECO:0000259" key="3">
    <source>
        <dbReference type="Pfam" id="PF20182"/>
    </source>
</evidence>
<reference evidence="4" key="2">
    <citation type="submission" date="2020-09" db="EMBL/GenBank/DDBJ databases">
        <authorList>
            <person name="Sun Q."/>
            <person name="Ohkuma M."/>
        </authorList>
    </citation>
    <scope>NUCLEOTIDE SEQUENCE</scope>
    <source>
        <strain evidence="4">JCM 4790</strain>
    </source>
</reference>
<comment type="caution">
    <text evidence="4">The sequence shown here is derived from an EMBL/GenBank/DDBJ whole genome shotgun (WGS) entry which is preliminary data.</text>
</comment>
<dbReference type="Pfam" id="PF20182">
    <property type="entry name" value="DUF6545"/>
    <property type="match status" value="1"/>
</dbReference>
<organism evidence="4 5">
    <name type="scientific">Streptomyces minutiscleroticus</name>
    <dbReference type="NCBI Taxonomy" id="68238"/>
    <lineage>
        <taxon>Bacteria</taxon>
        <taxon>Bacillati</taxon>
        <taxon>Actinomycetota</taxon>
        <taxon>Actinomycetes</taxon>
        <taxon>Kitasatosporales</taxon>
        <taxon>Streptomycetaceae</taxon>
        <taxon>Streptomyces</taxon>
    </lineage>
</organism>
<feature type="domain" description="DUF6545" evidence="3">
    <location>
        <begin position="291"/>
        <end position="422"/>
    </location>
</feature>
<protein>
    <recommendedName>
        <fullName evidence="3">DUF6545 domain-containing protein</fullName>
    </recommendedName>
</protein>